<accession>Q2VNL5</accession>
<feature type="transmembrane region" description="Helical" evidence="1">
    <location>
        <begin position="156"/>
        <end position="177"/>
    </location>
</feature>
<evidence type="ECO:0000256" key="1">
    <source>
        <dbReference type="SAM" id="Phobius"/>
    </source>
</evidence>
<feature type="transmembrane region" description="Helical" evidence="1">
    <location>
        <begin position="133"/>
        <end position="150"/>
    </location>
</feature>
<dbReference type="InterPro" id="IPR003393">
    <property type="entry name" value="NH3_CH4_mOase_A"/>
</dbReference>
<keyword evidence="1" id="KW-0812">Transmembrane</keyword>
<name>Q2VNL5_METAI</name>
<proteinExistence type="predicted"/>
<dbReference type="GO" id="GO:0004497">
    <property type="term" value="F:monooxygenase activity"/>
    <property type="evidence" value="ECO:0007669"/>
    <property type="project" value="UniProtKB-KW"/>
</dbReference>
<gene>
    <name evidence="2" type="primary">pmoA</name>
    <name evidence="2" type="ORF">orf60</name>
</gene>
<dbReference type="NCBIfam" id="NF041557">
    <property type="entry name" value="AmoA_BACT"/>
    <property type="match status" value="1"/>
</dbReference>
<reference evidence="2" key="1">
    <citation type="submission" date="2005-06" db="EMBL/GenBank/DDBJ databases">
        <title>First Genome Data from Uncultured Upland Soil Cluster a Methanotrophs Provide Further Evidence for a Close Phylogenetic Relationship to Methylocapsa acidiphila B2 and High-Affinity Methanotrophy Based on pMMO.</title>
        <authorList>
            <person name="Ricke P."/>
            <person name="Kube M."/>
            <person name="Nakagawa S."/>
            <person name="Erkel C."/>
            <person name="Reinhardt R."/>
            <person name="Liesack W."/>
        </authorList>
    </citation>
    <scope>NUCLEOTIDE SEQUENCE</scope>
</reference>
<feature type="transmembrane region" description="Helical" evidence="1">
    <location>
        <begin position="184"/>
        <end position="202"/>
    </location>
</feature>
<feature type="transmembrane region" description="Helical" evidence="1">
    <location>
        <begin position="69"/>
        <end position="87"/>
    </location>
</feature>
<protein>
    <submittedName>
        <fullName evidence="2">Methane monooxygenase subunit A, pmoA</fullName>
    </submittedName>
</protein>
<organism evidence="2">
    <name type="scientific">Methylocapsa acidiphila</name>
    <dbReference type="NCBI Taxonomy" id="133552"/>
    <lineage>
        <taxon>Bacteria</taxon>
        <taxon>Pseudomonadati</taxon>
        <taxon>Pseudomonadota</taxon>
        <taxon>Alphaproteobacteria</taxon>
        <taxon>Hyphomicrobiales</taxon>
        <taxon>Beijerinckiaceae</taxon>
        <taxon>Methylocapsa</taxon>
    </lineage>
</organism>
<feature type="transmembrane region" description="Helical" evidence="1">
    <location>
        <begin position="107"/>
        <end position="126"/>
    </location>
</feature>
<dbReference type="NCBIfam" id="TIGR03080">
    <property type="entry name" value="CH4_NH3mon_ox_A"/>
    <property type="match status" value="1"/>
</dbReference>
<evidence type="ECO:0000313" key="2">
    <source>
        <dbReference type="EMBL" id="CAJ01617.1"/>
    </source>
</evidence>
<dbReference type="AlphaFoldDB" id="Q2VNL5"/>
<sequence>MLMFKRKPNLAAGGPVTEAIEASPGLEGGAGANAPTLAADAGVLSAGARAAAGSPFNSKAEAAGLVKTADILLLASLFLITLGGYHIHAMLTMGDWDFWIDWKDRRFWPTVLPIVLVTFPAAAQAYFWESFRLPFGATFLVLGLLFGEWVNRYTNFWGWTYFPISLVWPTSLVPAALFLDIVLLLSRSFIVTAIVGAMGWGLLLYPSNWPILAPYHQATEQYGLLMSLADLIGFEYVRTSMPEYLRIVERGTMRTFGKDVVAVAAFFSGFVSILVYFWWWYVGKLFSTVAYTKEV</sequence>
<dbReference type="Gene3D" id="1.20.1450.10">
    <property type="entry name" value="Ammonia/particulate methane monooxygenase, subunit A"/>
    <property type="match status" value="1"/>
</dbReference>
<dbReference type="Pfam" id="PF02461">
    <property type="entry name" value="AMO"/>
    <property type="match status" value="1"/>
</dbReference>
<keyword evidence="2" id="KW-0503">Monooxygenase</keyword>
<keyword evidence="2" id="KW-0560">Oxidoreductase</keyword>
<dbReference type="EMBL" id="CT005238">
    <property type="protein sequence ID" value="CAJ01617.1"/>
    <property type="molecule type" value="Genomic_DNA"/>
</dbReference>
<dbReference type="InterPro" id="IPR037001">
    <property type="entry name" value="NH3/CH4_mOase_suA_sf"/>
</dbReference>
<feature type="transmembrane region" description="Helical" evidence="1">
    <location>
        <begin position="260"/>
        <end position="281"/>
    </location>
</feature>
<keyword evidence="1" id="KW-0472">Membrane</keyword>
<keyword evidence="1" id="KW-1133">Transmembrane helix</keyword>